<dbReference type="OrthoDB" id="1742801at2759"/>
<proteinExistence type="predicted"/>
<dbReference type="Proteomes" id="UP000250235">
    <property type="component" value="Unassembled WGS sequence"/>
</dbReference>
<dbReference type="PANTHER" id="PTHR12741:SF47">
    <property type="entry name" value="CALLOSE SYNTHASE 9"/>
    <property type="match status" value="1"/>
</dbReference>
<protein>
    <recommendedName>
        <fullName evidence="5">Retrotransposon gag domain-containing protein</fullName>
    </recommendedName>
</protein>
<name>A0A2Z7AB07_9LAMI</name>
<dbReference type="EMBL" id="KV017496">
    <property type="protein sequence ID" value="KZV18197.1"/>
    <property type="molecule type" value="Genomic_DNA"/>
</dbReference>
<sequence>MRGFEIPAFHGTVDNYSPEEMEDTLGGSHKIHQEEDSEELLLAMRGFEIPAFHGTVDNYSPEEMEDTLGGSHKIHQEEDSEELLLAMRGFEIPAFDGTNPVGWLAMVERYSEIHGTPSYRCLRIAHLCMEGTAIHWFRLARSRNLNWNWARFAEELINRYSGRKATNPFEAMASLQQEDRSVGELTRSTVRHTPREENVNHSWEGRRRWADAVMGQGLIAEGYQAGRAQVNERRMNKSSPTQGKDVGLNQIALFEGKVAGDNGEQILSRDIYRSYGLRFAEQDAAAQRNASQVLEDMPLKCCPEIYLTGRVNLALSGVGETILDRAQISQNSSLNAALNAQFLFQIGVCTVVPMVLGLILVQGFLRALVSFVTHAILPANAQFPDFNLGDKVASKGGVLLWAKLLMTQIKGLGPF</sequence>
<keyword evidence="2" id="KW-0812">Transmembrane</keyword>
<accession>A0A2Z7AB07</accession>
<organism evidence="3 4">
    <name type="scientific">Dorcoceras hygrometricum</name>
    <dbReference type="NCBI Taxonomy" id="472368"/>
    <lineage>
        <taxon>Eukaryota</taxon>
        <taxon>Viridiplantae</taxon>
        <taxon>Streptophyta</taxon>
        <taxon>Embryophyta</taxon>
        <taxon>Tracheophyta</taxon>
        <taxon>Spermatophyta</taxon>
        <taxon>Magnoliopsida</taxon>
        <taxon>eudicotyledons</taxon>
        <taxon>Gunneridae</taxon>
        <taxon>Pentapetalae</taxon>
        <taxon>asterids</taxon>
        <taxon>lamiids</taxon>
        <taxon>Lamiales</taxon>
        <taxon>Gesneriaceae</taxon>
        <taxon>Didymocarpoideae</taxon>
        <taxon>Trichosporeae</taxon>
        <taxon>Loxocarpinae</taxon>
        <taxon>Dorcoceras</taxon>
    </lineage>
</organism>
<gene>
    <name evidence="3" type="ORF">F511_20146</name>
</gene>
<dbReference type="GO" id="GO:0046527">
    <property type="term" value="F:glucosyltransferase activity"/>
    <property type="evidence" value="ECO:0007669"/>
    <property type="project" value="TreeGrafter"/>
</dbReference>
<dbReference type="AlphaFoldDB" id="A0A2Z7AB07"/>
<evidence type="ECO:0000313" key="4">
    <source>
        <dbReference type="Proteomes" id="UP000250235"/>
    </source>
</evidence>
<keyword evidence="2" id="KW-1133">Transmembrane helix</keyword>
<evidence type="ECO:0000313" key="3">
    <source>
        <dbReference type="EMBL" id="KZV18197.1"/>
    </source>
</evidence>
<dbReference type="PANTHER" id="PTHR12741">
    <property type="entry name" value="LYST-INTERACTING PROTEIN LIP5 DOPAMINE RESPONSIVE PROTEIN DRG-1"/>
    <property type="match status" value="1"/>
</dbReference>
<keyword evidence="2" id="KW-0472">Membrane</keyword>
<evidence type="ECO:0000256" key="1">
    <source>
        <dbReference type="SAM" id="MobiDB-lite"/>
    </source>
</evidence>
<dbReference type="GO" id="GO:0005886">
    <property type="term" value="C:plasma membrane"/>
    <property type="evidence" value="ECO:0007669"/>
    <property type="project" value="TreeGrafter"/>
</dbReference>
<feature type="region of interest" description="Disordered" evidence="1">
    <location>
        <begin position="1"/>
        <end position="24"/>
    </location>
</feature>
<evidence type="ECO:0008006" key="5">
    <source>
        <dbReference type="Google" id="ProtNLM"/>
    </source>
</evidence>
<feature type="transmembrane region" description="Helical" evidence="2">
    <location>
        <begin position="342"/>
        <end position="361"/>
    </location>
</feature>
<evidence type="ECO:0000256" key="2">
    <source>
        <dbReference type="SAM" id="Phobius"/>
    </source>
</evidence>
<reference evidence="3 4" key="1">
    <citation type="journal article" date="2015" name="Proc. Natl. Acad. Sci. U.S.A.">
        <title>The resurrection genome of Boea hygrometrica: A blueprint for survival of dehydration.</title>
        <authorList>
            <person name="Xiao L."/>
            <person name="Yang G."/>
            <person name="Zhang L."/>
            <person name="Yang X."/>
            <person name="Zhao S."/>
            <person name="Ji Z."/>
            <person name="Zhou Q."/>
            <person name="Hu M."/>
            <person name="Wang Y."/>
            <person name="Chen M."/>
            <person name="Xu Y."/>
            <person name="Jin H."/>
            <person name="Xiao X."/>
            <person name="Hu G."/>
            <person name="Bao F."/>
            <person name="Hu Y."/>
            <person name="Wan P."/>
            <person name="Li L."/>
            <person name="Deng X."/>
            <person name="Kuang T."/>
            <person name="Xiang C."/>
            <person name="Zhu J.K."/>
            <person name="Oliver M.J."/>
            <person name="He Y."/>
        </authorList>
    </citation>
    <scope>NUCLEOTIDE SEQUENCE [LARGE SCALE GENOMIC DNA]</scope>
    <source>
        <strain evidence="4">cv. XS01</strain>
    </source>
</reference>
<keyword evidence="4" id="KW-1185">Reference proteome</keyword>